<name>A0A0J5KZ74_PLUGE</name>
<protein>
    <recommendedName>
        <fullName evidence="6 15">Cyclic di-GMP-binding protein</fullName>
    </recommendedName>
    <alternativeName>
        <fullName evidence="14 15">Cellulose synthase regulatory subunit</fullName>
    </alternativeName>
</protein>
<accession>A0A0J5KZ74</accession>
<evidence type="ECO:0000256" key="1">
    <source>
        <dbReference type="ARBA" id="ARBA00002057"/>
    </source>
</evidence>
<comment type="subcellular location">
    <subcellularLocation>
        <location evidence="2">Cell inner membrane</location>
        <topology evidence="2">Single-pass membrane protein</topology>
    </subcellularLocation>
</comment>
<keyword evidence="13 15" id="KW-0472">Membrane</keyword>
<reference evidence="17 18" key="1">
    <citation type="submission" date="2015-05" db="EMBL/GenBank/DDBJ databases">
        <title>Genome sequences of Pluralibacter gergoviae.</title>
        <authorList>
            <person name="Greninger A.L."/>
            <person name="Miller S."/>
        </authorList>
    </citation>
    <scope>NUCLEOTIDE SEQUENCE [LARGE SCALE GENOMIC DNA]</scope>
    <source>
        <strain evidence="17 18">JS81F13</strain>
    </source>
</reference>
<feature type="compositionally biased region" description="Low complexity" evidence="16">
    <location>
        <begin position="42"/>
        <end position="110"/>
    </location>
</feature>
<dbReference type="NCBIfam" id="NF008324">
    <property type="entry name" value="PRK11114.1-2"/>
    <property type="match status" value="1"/>
</dbReference>
<dbReference type="STRING" id="61647.LG71_02390"/>
<comment type="pathway">
    <text evidence="3 15">Glycan metabolism; bacterial cellulose biosynthesis.</text>
</comment>
<keyword evidence="9 15" id="KW-0973">c-di-GMP</keyword>
<evidence type="ECO:0000313" key="17">
    <source>
        <dbReference type="EMBL" id="KMK12823.1"/>
    </source>
</evidence>
<keyword evidence="18" id="KW-1185">Reference proteome</keyword>
<evidence type="ECO:0000256" key="5">
    <source>
        <dbReference type="ARBA" id="ARBA00011437"/>
    </source>
</evidence>
<feature type="compositionally biased region" description="Basic and acidic residues" evidence="16">
    <location>
        <begin position="20"/>
        <end position="31"/>
    </location>
</feature>
<dbReference type="PRINTS" id="PR01440">
    <property type="entry name" value="CELLSNTHASEB"/>
</dbReference>
<dbReference type="Gene3D" id="2.60.120.260">
    <property type="entry name" value="Galactose-binding domain-like"/>
    <property type="match status" value="2"/>
</dbReference>
<keyword evidence="8 15" id="KW-0997">Cell inner membrane</keyword>
<dbReference type="Pfam" id="PF03170">
    <property type="entry name" value="BcsB"/>
    <property type="match status" value="1"/>
</dbReference>
<feature type="chain" id="PRO_5015213143" description="Cyclic di-GMP-binding protein" evidence="15">
    <location>
        <begin position="22"/>
        <end position="846"/>
    </location>
</feature>
<evidence type="ECO:0000256" key="13">
    <source>
        <dbReference type="ARBA" id="ARBA00023136"/>
    </source>
</evidence>
<dbReference type="RefSeq" id="WP_048279491.1">
    <property type="nucleotide sequence ID" value="NZ_LDZF01000015.1"/>
</dbReference>
<dbReference type="InterPro" id="IPR018513">
    <property type="entry name" value="Cell_synthase_bac"/>
</dbReference>
<dbReference type="PANTHER" id="PTHR39083:SF1">
    <property type="entry name" value="CYCLIC DI-GMP-BINDING PROTEIN"/>
    <property type="match status" value="1"/>
</dbReference>
<dbReference type="GO" id="GO:0005886">
    <property type="term" value="C:plasma membrane"/>
    <property type="evidence" value="ECO:0007669"/>
    <property type="project" value="UniProtKB-SubCell"/>
</dbReference>
<keyword evidence="11 15" id="KW-0135">Cellulose biosynthesis</keyword>
<organism evidence="17 18">
    <name type="scientific">Pluralibacter gergoviae</name>
    <name type="common">Enterobacter gergoviae</name>
    <dbReference type="NCBI Taxonomy" id="61647"/>
    <lineage>
        <taxon>Bacteria</taxon>
        <taxon>Pseudomonadati</taxon>
        <taxon>Pseudomonadota</taxon>
        <taxon>Gammaproteobacteria</taxon>
        <taxon>Enterobacterales</taxon>
        <taxon>Enterobacteriaceae</taxon>
        <taxon>Pluralibacter</taxon>
    </lineage>
</organism>
<dbReference type="EMBL" id="LDZF01000015">
    <property type="protein sequence ID" value="KMK12823.1"/>
    <property type="molecule type" value="Genomic_DNA"/>
</dbReference>
<evidence type="ECO:0000256" key="4">
    <source>
        <dbReference type="ARBA" id="ARBA00010714"/>
    </source>
</evidence>
<evidence type="ECO:0000256" key="12">
    <source>
        <dbReference type="ARBA" id="ARBA00022989"/>
    </source>
</evidence>
<proteinExistence type="inferred from homology"/>
<evidence type="ECO:0000256" key="7">
    <source>
        <dbReference type="ARBA" id="ARBA00022475"/>
    </source>
</evidence>
<keyword evidence="15" id="KW-0732">Signal</keyword>
<dbReference type="UniPathway" id="UPA00694"/>
<feature type="transmembrane region" description="Helical" evidence="15">
    <location>
        <begin position="811"/>
        <end position="832"/>
    </location>
</feature>
<keyword evidence="10 15" id="KW-0812">Transmembrane</keyword>
<comment type="function">
    <text evidence="1 15">Binds the cellulose synthase activator, bis-(3'-5') cyclic diguanylic acid (c-di-GMP).</text>
</comment>
<gene>
    <name evidence="17" type="ORF">ABW06_15155</name>
</gene>
<evidence type="ECO:0000313" key="18">
    <source>
        <dbReference type="Proteomes" id="UP000036196"/>
    </source>
</evidence>
<dbReference type="Proteomes" id="UP000036196">
    <property type="component" value="Unassembled WGS sequence"/>
</dbReference>
<keyword evidence="12 15" id="KW-1133">Transmembrane helix</keyword>
<evidence type="ECO:0000256" key="6">
    <source>
        <dbReference type="ARBA" id="ARBA00021844"/>
    </source>
</evidence>
<evidence type="ECO:0000256" key="16">
    <source>
        <dbReference type="SAM" id="MobiDB-lite"/>
    </source>
</evidence>
<feature type="signal peptide" evidence="15">
    <location>
        <begin position="1"/>
        <end position="21"/>
    </location>
</feature>
<evidence type="ECO:0000256" key="3">
    <source>
        <dbReference type="ARBA" id="ARBA00005186"/>
    </source>
</evidence>
<evidence type="ECO:0000256" key="8">
    <source>
        <dbReference type="ARBA" id="ARBA00022519"/>
    </source>
</evidence>
<comment type="caution">
    <text evidence="17">The sequence shown here is derived from an EMBL/GenBank/DDBJ whole genome shotgun (WGS) entry which is preliminary data.</text>
</comment>
<evidence type="ECO:0000256" key="2">
    <source>
        <dbReference type="ARBA" id="ARBA00004377"/>
    </source>
</evidence>
<dbReference type="AlphaFoldDB" id="A0A0J5KZ74"/>
<comment type="subunit">
    <text evidence="5 15">Tightly associated with the cellulose synthase catalytic subunit.</text>
</comment>
<feature type="region of interest" description="Disordered" evidence="16">
    <location>
        <begin position="20"/>
        <end position="125"/>
    </location>
</feature>
<dbReference type="GO" id="GO:0030244">
    <property type="term" value="P:cellulose biosynthetic process"/>
    <property type="evidence" value="ECO:0007669"/>
    <property type="project" value="UniProtKB-KW"/>
</dbReference>
<evidence type="ECO:0000256" key="10">
    <source>
        <dbReference type="ARBA" id="ARBA00022692"/>
    </source>
</evidence>
<dbReference type="InterPro" id="IPR003920">
    <property type="entry name" value="Cell_synth_B"/>
</dbReference>
<dbReference type="eggNOG" id="COG3170">
    <property type="taxonomic scope" value="Bacteria"/>
</dbReference>
<sequence>MRRLTLLTLVAGSLLTAPLHGEEAAPQEERTLSFPSLVPDNSPASGQSAGDSAPAAPAAAEAATSAPAAAANDEPPATGTAAPAAGAGSTADTPVTVTPAPAASDASAAPPDAPPALPPVSDSAAEPAAAGIAPTVVSSLTFAQMGMPKGVQLSGGQLLGGANFTLPGDQVVTSAQLRLDVKVTPEMAARNATLELMLNGQSLGSVPLGAEGDDVSHYQLDVPGPLMVSSNNLSFRINDGDAQQCMRDLTNRYGVTILPESRFSWEGQQLDVGADLSHFPRPFFDNMQMTPASISISFPEKMSSEEVSAAALVSSWFGIQTDYRGISFNALRNKLPEKHGIVIGHPGEQVGELTLPQTGKPLLRIVDNPNNPVYKLLLIVGSDDNALRTAAWRLTRGDFAPQAGSLEVAAQTVPLSKPYDAPRWITTDRPVKISELLRKDQSMTVSGVWHEPLRVAFRAAPDLYLWDGESIPLQISYRFPSESWINEQRSQLSVTLNNTFLRNLPMIKQGILESLWRRLGGDARQEKLTIPLAPYLIYGDNQLQLYFNVVPKDNAPCNVLLNNNIKSRIAEDSWIDLSHTRHFSMLPNLSYFVGASFPFSRLADYSQTLLLLPDRPSETEVGTLLNMAARSGTATGTVLGNNRVVMGIPSGGASLEYLRQRDVLAVSGLDQKLFNQSLLDDSPYYVSDSTLSVRNQTLWQKAQRWLLGDWNIDALEADRYLSSNNAWRGFISYRSPWNSERVVVVALGSSDEQLGHLNGDLSSARINASIRGDTAIITNDNVRSFQVAPQFPSGQMPWYQMVIWYANQHSGFLAILALLMTSIIGLALTAMFKQHAHKRLNPGDDE</sequence>
<evidence type="ECO:0000256" key="14">
    <source>
        <dbReference type="ARBA" id="ARBA00033444"/>
    </source>
</evidence>
<dbReference type="GO" id="GO:0006011">
    <property type="term" value="P:UDP-alpha-D-glucose metabolic process"/>
    <property type="evidence" value="ECO:0007669"/>
    <property type="project" value="InterPro"/>
</dbReference>
<comment type="similarity">
    <text evidence="4 15">Belongs to the AcsB/BcsB family.</text>
</comment>
<keyword evidence="7 15" id="KW-1003">Cell membrane</keyword>
<evidence type="ECO:0000256" key="9">
    <source>
        <dbReference type="ARBA" id="ARBA00022636"/>
    </source>
</evidence>
<dbReference type="PANTHER" id="PTHR39083">
    <property type="entry name" value="CYCLIC DI-GMP-BINDING PROTEIN"/>
    <property type="match status" value="1"/>
</dbReference>
<dbReference type="PATRIC" id="fig|61647.15.peg.1221"/>
<evidence type="ECO:0000256" key="15">
    <source>
        <dbReference type="RuleBase" id="RU365021"/>
    </source>
</evidence>
<evidence type="ECO:0000256" key="11">
    <source>
        <dbReference type="ARBA" id="ARBA00022916"/>
    </source>
</evidence>